<evidence type="ECO:0000313" key="1">
    <source>
        <dbReference type="EMBL" id="MCO1333009.1"/>
    </source>
</evidence>
<sequence length="151" mass="16872">MLNKSQSISARLSAVDYNYLMSIDRNGAITQSEKVRELIAMARDSTRQVNSVQAYLSSAEALLPLKARYLEESQRSLLIEAVLELLAESAAVVHNSTDCEPIAPVLERNLLPAVDAFLEKMVLLSRQGVPRSIHRETAEKIRHRLELETAD</sequence>
<proteinExistence type="predicted"/>
<reference evidence="1" key="1">
    <citation type="journal article" date="2022" name="Arch. Microbiol.">
        <title>Microbulbifer okhotskensis sp. nov., isolated from a deep bottom sediment of the Okhotsk Sea.</title>
        <authorList>
            <person name="Romanenko L."/>
            <person name="Kurilenko V."/>
            <person name="Otstavnykh N."/>
            <person name="Velansky P."/>
            <person name="Isaeva M."/>
            <person name="Mikhailov V."/>
        </authorList>
    </citation>
    <scope>NUCLEOTIDE SEQUENCE</scope>
    <source>
        <strain evidence="1">OS29</strain>
    </source>
</reference>
<name>A0A9X2EJV0_9GAMM</name>
<dbReference type="AlphaFoldDB" id="A0A9X2EJV0"/>
<gene>
    <name evidence="1" type="ORF">MO867_01525</name>
</gene>
<dbReference type="Proteomes" id="UP001139028">
    <property type="component" value="Unassembled WGS sequence"/>
</dbReference>
<dbReference type="EMBL" id="JALBWM010000004">
    <property type="protein sequence ID" value="MCO1333009.1"/>
    <property type="molecule type" value="Genomic_DNA"/>
</dbReference>
<evidence type="ECO:0000313" key="2">
    <source>
        <dbReference type="Proteomes" id="UP001139028"/>
    </source>
</evidence>
<organism evidence="1 2">
    <name type="scientific">Microbulbifer okhotskensis</name>
    <dbReference type="NCBI Taxonomy" id="2926617"/>
    <lineage>
        <taxon>Bacteria</taxon>
        <taxon>Pseudomonadati</taxon>
        <taxon>Pseudomonadota</taxon>
        <taxon>Gammaproteobacteria</taxon>
        <taxon>Cellvibrionales</taxon>
        <taxon>Microbulbiferaceae</taxon>
        <taxon>Microbulbifer</taxon>
    </lineage>
</organism>
<keyword evidence="2" id="KW-1185">Reference proteome</keyword>
<protein>
    <submittedName>
        <fullName evidence="1">Uncharacterized protein</fullName>
    </submittedName>
</protein>
<dbReference type="RefSeq" id="WP_252464179.1">
    <property type="nucleotide sequence ID" value="NZ_JALBWM010000004.1"/>
</dbReference>
<comment type="caution">
    <text evidence="1">The sequence shown here is derived from an EMBL/GenBank/DDBJ whole genome shotgun (WGS) entry which is preliminary data.</text>
</comment>
<accession>A0A9X2EJV0</accession>